<dbReference type="EMBL" id="AMCI01005144">
    <property type="protein sequence ID" value="EJW96718.1"/>
    <property type="molecule type" value="Genomic_DNA"/>
</dbReference>
<organism evidence="1">
    <name type="scientific">gut metagenome</name>
    <dbReference type="NCBI Taxonomy" id="749906"/>
    <lineage>
        <taxon>unclassified sequences</taxon>
        <taxon>metagenomes</taxon>
        <taxon>organismal metagenomes</taxon>
    </lineage>
</organism>
<comment type="caution">
    <text evidence="1">The sequence shown here is derived from an EMBL/GenBank/DDBJ whole genome shotgun (WGS) entry which is preliminary data.</text>
</comment>
<protein>
    <submittedName>
        <fullName evidence="1">Uncharacterized protein</fullName>
    </submittedName>
</protein>
<evidence type="ECO:0000313" key="1">
    <source>
        <dbReference type="EMBL" id="EJW96718.1"/>
    </source>
</evidence>
<sequence length="49" mass="5517">MVAASELREPPSWMSWFPLFPPPPRVLSIGFTTVLSIHIEKPETKAPAR</sequence>
<accession>J9FQF7</accession>
<reference evidence="1" key="1">
    <citation type="journal article" date="2012" name="PLoS ONE">
        <title>Gene sets for utilization of primary and secondary nutrition supplies in the distal gut of endangered iberian lynx.</title>
        <authorList>
            <person name="Alcaide M."/>
            <person name="Messina E."/>
            <person name="Richter M."/>
            <person name="Bargiela R."/>
            <person name="Peplies J."/>
            <person name="Huws S.A."/>
            <person name="Newbold C.J."/>
            <person name="Golyshin P.N."/>
            <person name="Simon M.A."/>
            <person name="Lopez G."/>
            <person name="Yakimov M.M."/>
            <person name="Ferrer M."/>
        </authorList>
    </citation>
    <scope>NUCLEOTIDE SEQUENCE</scope>
</reference>
<proteinExistence type="predicted"/>
<name>J9FQF7_9ZZZZ</name>
<gene>
    <name evidence="1" type="ORF">EVA_15175</name>
</gene>
<dbReference type="AlphaFoldDB" id="J9FQF7"/>